<accession>A0AAV5GTU5</accession>
<dbReference type="InterPro" id="IPR029063">
    <property type="entry name" value="SAM-dependent_MTases_sf"/>
</dbReference>
<keyword evidence="3" id="KW-0489">Methyltransferase</keyword>
<dbReference type="GO" id="GO:0005737">
    <property type="term" value="C:cytoplasm"/>
    <property type="evidence" value="ECO:0007669"/>
    <property type="project" value="UniProtKB-SubCell"/>
</dbReference>
<dbReference type="Pfam" id="PF10237">
    <property type="entry name" value="N6-adenineMlase"/>
    <property type="match status" value="1"/>
</dbReference>
<proteinExistence type="predicted"/>
<dbReference type="SUPFAM" id="SSF53335">
    <property type="entry name" value="S-adenosyl-L-methionine-dependent methyltransferases"/>
    <property type="match status" value="1"/>
</dbReference>
<evidence type="ECO:0000256" key="1">
    <source>
        <dbReference type="ARBA" id="ARBA00004496"/>
    </source>
</evidence>
<comment type="subcellular location">
    <subcellularLocation>
        <location evidence="1">Cytoplasm</location>
    </subcellularLocation>
</comment>
<name>A0AAV5GTU5_9BASI</name>
<dbReference type="InterPro" id="IPR019369">
    <property type="entry name" value="Efm5/EEF1AKMT1"/>
</dbReference>
<organism evidence="5 6">
    <name type="scientific">Rhodotorula paludigena</name>
    <dbReference type="NCBI Taxonomy" id="86838"/>
    <lineage>
        <taxon>Eukaryota</taxon>
        <taxon>Fungi</taxon>
        <taxon>Dikarya</taxon>
        <taxon>Basidiomycota</taxon>
        <taxon>Pucciniomycotina</taxon>
        <taxon>Microbotryomycetes</taxon>
        <taxon>Sporidiobolales</taxon>
        <taxon>Sporidiobolaceae</taxon>
        <taxon>Rhodotorula</taxon>
    </lineage>
</organism>
<dbReference type="Proteomes" id="UP001342314">
    <property type="component" value="Unassembled WGS sequence"/>
</dbReference>
<dbReference type="EMBL" id="BQKY01000013">
    <property type="protein sequence ID" value="GJN93340.1"/>
    <property type="molecule type" value="Genomic_DNA"/>
</dbReference>
<gene>
    <name evidence="5" type="ORF">Rhopal_006393-T1</name>
</gene>
<keyword evidence="4" id="KW-0808">Transferase</keyword>
<sequence length="260" mass="29254">MADDKREDSPPLQLDPSTLAALTSFLDERADAERQFAELEKKAHERLVAAQEGQADADEERMMSVDDFRKMFGEDWQLSQFWYSASFAGRFSRFLYSFCTPTTRIAFLSCPTAYVGFQHTNPLPSAYLFEYDARFGLVAGDKFVKYDLEDPLKFPEELRGKVDLAIADPPFLNEVTNRYFAQTLRSLLSPSGKLVLLTSTSVSSLLPSIYDSAPVGPLYRTSLEVEHAGSRLQNAFGVWTSWEWDGEREGVKVVGLEKGA</sequence>
<evidence type="ECO:0000256" key="3">
    <source>
        <dbReference type="ARBA" id="ARBA00022603"/>
    </source>
</evidence>
<evidence type="ECO:0000313" key="5">
    <source>
        <dbReference type="EMBL" id="GJN93340.1"/>
    </source>
</evidence>
<dbReference type="GO" id="GO:0032259">
    <property type="term" value="P:methylation"/>
    <property type="evidence" value="ECO:0007669"/>
    <property type="project" value="UniProtKB-KW"/>
</dbReference>
<dbReference type="InterPro" id="IPR041370">
    <property type="entry name" value="Mlase_EEF1AKMT1/ZCCHC4"/>
</dbReference>
<keyword evidence="6" id="KW-1185">Reference proteome</keyword>
<evidence type="ECO:0000256" key="4">
    <source>
        <dbReference type="ARBA" id="ARBA00022679"/>
    </source>
</evidence>
<protein>
    <recommendedName>
        <fullName evidence="7">Protein-lysine N-methyltransferase EFM5</fullName>
    </recommendedName>
</protein>
<dbReference type="AlphaFoldDB" id="A0AAV5GTU5"/>
<dbReference type="CDD" id="cd02440">
    <property type="entry name" value="AdoMet_MTases"/>
    <property type="match status" value="1"/>
</dbReference>
<keyword evidence="2" id="KW-0963">Cytoplasm</keyword>
<dbReference type="PANTHER" id="PTHR13200:SF0">
    <property type="entry name" value="EEF1A LYSINE METHYLTRANSFERASE 1"/>
    <property type="match status" value="1"/>
</dbReference>
<evidence type="ECO:0008006" key="7">
    <source>
        <dbReference type="Google" id="ProtNLM"/>
    </source>
</evidence>
<comment type="caution">
    <text evidence="5">The sequence shown here is derived from an EMBL/GenBank/DDBJ whole genome shotgun (WGS) entry which is preliminary data.</text>
</comment>
<dbReference type="GO" id="GO:0003676">
    <property type="term" value="F:nucleic acid binding"/>
    <property type="evidence" value="ECO:0007669"/>
    <property type="project" value="InterPro"/>
</dbReference>
<evidence type="ECO:0000313" key="6">
    <source>
        <dbReference type="Proteomes" id="UP001342314"/>
    </source>
</evidence>
<reference evidence="5 6" key="1">
    <citation type="submission" date="2021-12" db="EMBL/GenBank/DDBJ databases">
        <title>High titer production of polyol ester of fatty acids by Rhodotorula paludigena BS15 towards product separation-free biomass refinery.</title>
        <authorList>
            <person name="Mano J."/>
            <person name="Ono H."/>
            <person name="Tanaka T."/>
            <person name="Naito K."/>
            <person name="Sushida H."/>
            <person name="Ike M."/>
            <person name="Tokuyasu K."/>
            <person name="Kitaoka M."/>
        </authorList>
    </citation>
    <scope>NUCLEOTIDE SEQUENCE [LARGE SCALE GENOMIC DNA]</scope>
    <source>
        <strain evidence="5 6">BS15</strain>
    </source>
</reference>
<dbReference type="Gene3D" id="3.40.50.150">
    <property type="entry name" value="Vaccinia Virus protein VP39"/>
    <property type="match status" value="1"/>
</dbReference>
<dbReference type="InterPro" id="IPR002052">
    <property type="entry name" value="DNA_methylase_N6_adenine_CS"/>
</dbReference>
<dbReference type="GO" id="GO:0016279">
    <property type="term" value="F:protein-lysine N-methyltransferase activity"/>
    <property type="evidence" value="ECO:0007669"/>
    <property type="project" value="InterPro"/>
</dbReference>
<evidence type="ECO:0000256" key="2">
    <source>
        <dbReference type="ARBA" id="ARBA00022490"/>
    </source>
</evidence>
<dbReference type="PROSITE" id="PS00092">
    <property type="entry name" value="N6_MTASE"/>
    <property type="match status" value="1"/>
</dbReference>
<dbReference type="PANTHER" id="PTHR13200">
    <property type="entry name" value="EEF1A LYSINE METHYLTRANSFERASE 1"/>
    <property type="match status" value="1"/>
</dbReference>